<keyword evidence="7" id="KW-1185">Reference proteome</keyword>
<feature type="signal peptide" evidence="3">
    <location>
        <begin position="1"/>
        <end position="19"/>
    </location>
</feature>
<sequence>MKLLASTLFLLLVSAQPVAYTSEQSFQDIQEIIKGHELSEKALKQWQGHVLYPHIYGMWLEKNIETVSTKKVESFLDGKQNAAAAWLFLPAWQQELIRREDWQHIEQSFENSSDAALSCYYLAARQQLNKSIPAEKIETLWDTGNSQPEQCDPFFIAWLDEQADKEEKVWHRQILAFYQRNGSLLRYLDQYYTSENYQALSQFLIEVYNEPKNILNKNYDPNSRQKRELALAAVNRMAYQDPRSASNLWLQIVKATPNIGSAEVQEASEYLGIAMAKLALPEADYWLTIADPEKSDETMQHWRLQIALSDKDYQRVEQLYDQLHPSLKTSSQWQYWYGFARYKNSGALQPDNPLIELSKKRLYYGYLAAGVLGTQPTLEVSNNYSEVDIASLNKIPSLKRAKALYLSGETLRAQVEWNLWVRNQNDQTQHAAGELALSWGWYAKASQSAGWSGRYDLIHLRYPDAFGPIVEFNADSLQLPQYWVYGVMRQESRFDSMAVSPAGALGLMQIMPATAKATSQKFSLTYSGTEDLFDPYTNIVIGTHYLRELLDEFQHPVYATAAYNAGPSRVEAWQDRFPHEMVIWIESIPFDETRNYVKSVLAYSQIYALTRNTGWNLTAWTAPNELIAANQ</sequence>
<dbReference type="CDD" id="cd13401">
    <property type="entry name" value="Slt70-like"/>
    <property type="match status" value="1"/>
</dbReference>
<evidence type="ECO:0000313" key="6">
    <source>
        <dbReference type="EMBL" id="TCS42445.1"/>
    </source>
</evidence>
<dbReference type="SUPFAM" id="SSF53955">
    <property type="entry name" value="Lysozyme-like"/>
    <property type="match status" value="1"/>
</dbReference>
<accession>A0A4R3ICU5</accession>
<dbReference type="EMBL" id="SLZR01000003">
    <property type="protein sequence ID" value="TCS42445.1"/>
    <property type="molecule type" value="Genomic_DNA"/>
</dbReference>
<dbReference type="AlphaFoldDB" id="A0A4R3ICU5"/>
<dbReference type="Gene3D" id="1.25.20.10">
    <property type="entry name" value="Bacterial muramidases"/>
    <property type="match status" value="1"/>
</dbReference>
<dbReference type="OrthoDB" id="92254at2"/>
<evidence type="ECO:0000256" key="1">
    <source>
        <dbReference type="ARBA" id="ARBA00007734"/>
    </source>
</evidence>
<dbReference type="SUPFAM" id="SSF48435">
    <property type="entry name" value="Bacterial muramidases"/>
    <property type="match status" value="1"/>
</dbReference>
<feature type="chain" id="PRO_5020295710" evidence="3">
    <location>
        <begin position="20"/>
        <end position="631"/>
    </location>
</feature>
<protein>
    <submittedName>
        <fullName evidence="6">Soluble lytic murein transglycosylase</fullName>
    </submittedName>
</protein>
<dbReference type="GO" id="GO:0042597">
    <property type="term" value="C:periplasmic space"/>
    <property type="evidence" value="ECO:0007669"/>
    <property type="project" value="InterPro"/>
</dbReference>
<dbReference type="InterPro" id="IPR037061">
    <property type="entry name" value="Lytic_TGlycoase_superhlx_L_sf"/>
</dbReference>
<dbReference type="InterPro" id="IPR012289">
    <property type="entry name" value="Lytic_TGlycosylase_superhlx_L"/>
</dbReference>
<evidence type="ECO:0000259" key="4">
    <source>
        <dbReference type="Pfam" id="PF01464"/>
    </source>
</evidence>
<name>A0A4R3ICU5_9GAMM</name>
<dbReference type="Pfam" id="PF01464">
    <property type="entry name" value="SLT"/>
    <property type="match status" value="1"/>
</dbReference>
<dbReference type="InterPro" id="IPR023346">
    <property type="entry name" value="Lysozyme-like_dom_sf"/>
</dbReference>
<gene>
    <name evidence="6" type="ORF">BCF53_103106</name>
</gene>
<comment type="caution">
    <text evidence="6">The sequence shown here is derived from an EMBL/GenBank/DDBJ whole genome shotgun (WGS) entry which is preliminary data.</text>
</comment>
<feature type="domain" description="Lytic transglycosylase superhelical linker" evidence="5">
    <location>
        <begin position="393"/>
        <end position="447"/>
    </location>
</feature>
<keyword evidence="2 3" id="KW-0732">Signal</keyword>
<dbReference type="PANTHER" id="PTHR37423:SF5">
    <property type="entry name" value="SOLUBLE LYTIC MUREIN TRANSGLYCOSYLASE"/>
    <property type="match status" value="1"/>
</dbReference>
<dbReference type="GO" id="GO:0004553">
    <property type="term" value="F:hydrolase activity, hydrolyzing O-glycosyl compounds"/>
    <property type="evidence" value="ECO:0007669"/>
    <property type="project" value="InterPro"/>
</dbReference>
<reference evidence="6 7" key="1">
    <citation type="submission" date="2019-03" db="EMBL/GenBank/DDBJ databases">
        <title>Genomic Encyclopedia of Archaeal and Bacterial Type Strains, Phase II (KMG-II): from individual species to whole genera.</title>
        <authorList>
            <person name="Goeker M."/>
        </authorList>
    </citation>
    <scope>NUCLEOTIDE SEQUENCE [LARGE SCALE GENOMIC DNA]</scope>
    <source>
        <strain evidence="6 7">DSM 15388</strain>
    </source>
</reference>
<proteinExistence type="inferred from homology"/>
<dbReference type="Gene3D" id="1.10.1240.20">
    <property type="entry name" value="Lytic transglycosylase, superhelical linker domain"/>
    <property type="match status" value="1"/>
</dbReference>
<evidence type="ECO:0000256" key="2">
    <source>
        <dbReference type="ARBA" id="ARBA00022729"/>
    </source>
</evidence>
<feature type="domain" description="Transglycosylase SLT" evidence="4">
    <location>
        <begin position="474"/>
        <end position="576"/>
    </location>
</feature>
<dbReference type="InterPro" id="IPR008258">
    <property type="entry name" value="Transglycosylase_SLT_dom_1"/>
</dbReference>
<dbReference type="InterPro" id="IPR008939">
    <property type="entry name" value="Lytic_TGlycosylase_superhlx_U"/>
</dbReference>
<evidence type="ECO:0000313" key="7">
    <source>
        <dbReference type="Proteomes" id="UP000295793"/>
    </source>
</evidence>
<dbReference type="Gene3D" id="1.10.530.10">
    <property type="match status" value="1"/>
</dbReference>
<organism evidence="6 7">
    <name type="scientific">Reinekea marinisedimentorum</name>
    <dbReference type="NCBI Taxonomy" id="230495"/>
    <lineage>
        <taxon>Bacteria</taxon>
        <taxon>Pseudomonadati</taxon>
        <taxon>Pseudomonadota</taxon>
        <taxon>Gammaproteobacteria</taxon>
        <taxon>Oceanospirillales</taxon>
        <taxon>Saccharospirillaceae</taxon>
        <taxon>Reinekea</taxon>
    </lineage>
</organism>
<dbReference type="Pfam" id="PF14718">
    <property type="entry name" value="SLT_L"/>
    <property type="match status" value="1"/>
</dbReference>
<dbReference type="RefSeq" id="WP_132700365.1">
    <property type="nucleotide sequence ID" value="NZ_SLZR01000003.1"/>
</dbReference>
<dbReference type="PANTHER" id="PTHR37423">
    <property type="entry name" value="SOLUBLE LYTIC MUREIN TRANSGLYCOSYLASE-RELATED"/>
    <property type="match status" value="1"/>
</dbReference>
<evidence type="ECO:0000259" key="5">
    <source>
        <dbReference type="Pfam" id="PF14718"/>
    </source>
</evidence>
<evidence type="ECO:0000256" key="3">
    <source>
        <dbReference type="SAM" id="SignalP"/>
    </source>
</evidence>
<comment type="similarity">
    <text evidence="1">Belongs to the transglycosylase Slt family.</text>
</comment>
<dbReference type="Proteomes" id="UP000295793">
    <property type="component" value="Unassembled WGS sequence"/>
</dbReference>